<dbReference type="SMART" id="SM00256">
    <property type="entry name" value="FBOX"/>
    <property type="match status" value="1"/>
</dbReference>
<organism evidence="2 3">
    <name type="scientific">Heracleum sosnowskyi</name>
    <dbReference type="NCBI Taxonomy" id="360622"/>
    <lineage>
        <taxon>Eukaryota</taxon>
        <taxon>Viridiplantae</taxon>
        <taxon>Streptophyta</taxon>
        <taxon>Embryophyta</taxon>
        <taxon>Tracheophyta</taxon>
        <taxon>Spermatophyta</taxon>
        <taxon>Magnoliopsida</taxon>
        <taxon>eudicotyledons</taxon>
        <taxon>Gunneridae</taxon>
        <taxon>Pentapetalae</taxon>
        <taxon>asterids</taxon>
        <taxon>campanulids</taxon>
        <taxon>Apiales</taxon>
        <taxon>Apiaceae</taxon>
        <taxon>Apioideae</taxon>
        <taxon>apioid superclade</taxon>
        <taxon>Tordylieae</taxon>
        <taxon>Tordyliinae</taxon>
        <taxon>Heracleum</taxon>
    </lineage>
</organism>
<dbReference type="Proteomes" id="UP001237642">
    <property type="component" value="Unassembled WGS sequence"/>
</dbReference>
<proteinExistence type="predicted"/>
<dbReference type="InterPro" id="IPR017451">
    <property type="entry name" value="F-box-assoc_interact_dom"/>
</dbReference>
<sequence>MATKRSNYYLSEEMVFNILSFLPVLSILRFKSVCKTWLSIISNPQFVETQLINSRKKQASVLKACYDWRVYSIDTCEESFGLKLPSHCNGMVRYIRSCNGLVCLSDEYCNVICIWNPCTRQFKMLPVSEKKAELIPLYLGFGFDAIGNDYKILRIAFAEGCSFEAEAELYSANADSWKEVLVPEIEESFWHGPRKICGPDINGVLYLEGDGGLLAFDLHNEVFGEIVLSLWTLDDVCGSWTKKFNLEIDFELNRVFLYLGFEQFVGLNYVFGYKFYDYKKKATKNLPFPTHLTDVKAVVKFTESLVSLEGFQLQE</sequence>
<evidence type="ECO:0000259" key="1">
    <source>
        <dbReference type="SMART" id="SM00256"/>
    </source>
</evidence>
<name>A0AAD8MPI3_9APIA</name>
<reference evidence="2" key="1">
    <citation type="submission" date="2023-02" db="EMBL/GenBank/DDBJ databases">
        <title>Genome of toxic invasive species Heracleum sosnowskyi carries increased number of genes despite the absence of recent whole-genome duplications.</title>
        <authorList>
            <person name="Schelkunov M."/>
            <person name="Shtratnikova V."/>
            <person name="Makarenko M."/>
            <person name="Klepikova A."/>
            <person name="Omelchenko D."/>
            <person name="Novikova G."/>
            <person name="Obukhova E."/>
            <person name="Bogdanov V."/>
            <person name="Penin A."/>
            <person name="Logacheva M."/>
        </authorList>
    </citation>
    <scope>NUCLEOTIDE SEQUENCE</scope>
    <source>
        <strain evidence="2">Hsosn_3</strain>
        <tissue evidence="2">Leaf</tissue>
    </source>
</reference>
<dbReference type="Pfam" id="PF07734">
    <property type="entry name" value="FBA_1"/>
    <property type="match status" value="1"/>
</dbReference>
<dbReference type="Pfam" id="PF00646">
    <property type="entry name" value="F-box"/>
    <property type="match status" value="1"/>
</dbReference>
<comment type="caution">
    <text evidence="2">The sequence shown here is derived from an EMBL/GenBank/DDBJ whole genome shotgun (WGS) entry which is preliminary data.</text>
</comment>
<gene>
    <name evidence="2" type="ORF">POM88_026728</name>
</gene>
<dbReference type="PANTHER" id="PTHR31672:SF13">
    <property type="entry name" value="F-BOX PROTEIN CPR30-LIKE"/>
    <property type="match status" value="1"/>
</dbReference>
<dbReference type="PANTHER" id="PTHR31672">
    <property type="entry name" value="BNACNNG10540D PROTEIN"/>
    <property type="match status" value="1"/>
</dbReference>
<reference evidence="2" key="2">
    <citation type="submission" date="2023-05" db="EMBL/GenBank/DDBJ databases">
        <authorList>
            <person name="Schelkunov M.I."/>
        </authorList>
    </citation>
    <scope>NUCLEOTIDE SEQUENCE</scope>
    <source>
        <strain evidence="2">Hsosn_3</strain>
        <tissue evidence="2">Leaf</tissue>
    </source>
</reference>
<dbReference type="SUPFAM" id="SSF81383">
    <property type="entry name" value="F-box domain"/>
    <property type="match status" value="1"/>
</dbReference>
<dbReference type="InterPro" id="IPR001810">
    <property type="entry name" value="F-box_dom"/>
</dbReference>
<evidence type="ECO:0000313" key="2">
    <source>
        <dbReference type="EMBL" id="KAK1379984.1"/>
    </source>
</evidence>
<dbReference type="AlphaFoldDB" id="A0AAD8MPI3"/>
<dbReference type="NCBIfam" id="TIGR01640">
    <property type="entry name" value="F_box_assoc_1"/>
    <property type="match status" value="1"/>
</dbReference>
<protein>
    <recommendedName>
        <fullName evidence="1">F-box domain-containing protein</fullName>
    </recommendedName>
</protein>
<dbReference type="InterPro" id="IPR036047">
    <property type="entry name" value="F-box-like_dom_sf"/>
</dbReference>
<dbReference type="InterPro" id="IPR006527">
    <property type="entry name" value="F-box-assoc_dom_typ1"/>
</dbReference>
<evidence type="ECO:0000313" key="3">
    <source>
        <dbReference type="Proteomes" id="UP001237642"/>
    </source>
</evidence>
<feature type="domain" description="F-box" evidence="1">
    <location>
        <begin position="10"/>
        <end position="50"/>
    </location>
</feature>
<dbReference type="Gene3D" id="1.20.1280.50">
    <property type="match status" value="1"/>
</dbReference>
<accession>A0AAD8MPI3</accession>
<dbReference type="InterPro" id="IPR050796">
    <property type="entry name" value="SCF_F-box_component"/>
</dbReference>
<dbReference type="EMBL" id="JAUIZM010000006">
    <property type="protein sequence ID" value="KAK1379984.1"/>
    <property type="molecule type" value="Genomic_DNA"/>
</dbReference>
<keyword evidence="3" id="KW-1185">Reference proteome</keyword>